<evidence type="ECO:0000256" key="7">
    <source>
        <dbReference type="ARBA" id="ARBA00022984"/>
    </source>
</evidence>
<keyword evidence="9 12" id="KW-0961">Cell wall biogenesis/degradation</keyword>
<keyword evidence="8 12" id="KW-0131">Cell cycle</keyword>
<feature type="active site" description="Proton donor" evidence="12">
    <location>
        <position position="119"/>
    </location>
</feature>
<evidence type="ECO:0000256" key="2">
    <source>
        <dbReference type="ARBA" id="ARBA00004752"/>
    </source>
</evidence>
<dbReference type="RefSeq" id="WP_125554041.1">
    <property type="nucleotide sequence ID" value="NZ_JBHSSL010000091.1"/>
</dbReference>
<evidence type="ECO:0000313" key="15">
    <source>
        <dbReference type="Proteomes" id="UP001596289"/>
    </source>
</evidence>
<protein>
    <recommendedName>
        <fullName evidence="12">UDP-N-acetylglucosamine 1-carboxyvinyltransferase</fullName>
        <ecNumber evidence="12">2.5.1.7</ecNumber>
    </recommendedName>
    <alternativeName>
        <fullName evidence="12">Enoylpyruvate transferase</fullName>
    </alternativeName>
    <alternativeName>
        <fullName evidence="12">UDP-N-acetylglucosamine enolpyruvyl transferase</fullName>
        <shortName evidence="12">EPT</shortName>
    </alternativeName>
</protein>
<feature type="binding site" evidence="12">
    <location>
        <position position="329"/>
    </location>
    <ligand>
        <name>UDP-N-acetyl-alpha-D-glucosamine</name>
        <dbReference type="ChEBI" id="CHEBI:57705"/>
    </ligand>
</feature>
<dbReference type="InterPro" id="IPR005750">
    <property type="entry name" value="UDP_GlcNAc_COvinyl_MurA"/>
</dbReference>
<evidence type="ECO:0000256" key="3">
    <source>
        <dbReference type="ARBA" id="ARBA00022490"/>
    </source>
</evidence>
<comment type="pathway">
    <text evidence="2 12">Cell wall biogenesis; peptidoglycan biosynthesis.</text>
</comment>
<evidence type="ECO:0000256" key="1">
    <source>
        <dbReference type="ARBA" id="ARBA00004496"/>
    </source>
</evidence>
<dbReference type="SUPFAM" id="SSF55205">
    <property type="entry name" value="EPT/RTPC-like"/>
    <property type="match status" value="1"/>
</dbReference>
<dbReference type="InterPro" id="IPR001986">
    <property type="entry name" value="Enolpyruvate_Tfrase_dom"/>
</dbReference>
<evidence type="ECO:0000313" key="14">
    <source>
        <dbReference type="EMBL" id="MFC6171090.1"/>
    </source>
</evidence>
<evidence type="ECO:0000256" key="9">
    <source>
        <dbReference type="ARBA" id="ARBA00023316"/>
    </source>
</evidence>
<comment type="caution">
    <text evidence="12">Lacks conserved residue(s) required for the propagation of feature annotation.</text>
</comment>
<keyword evidence="6 12" id="KW-0133">Cell shape</keyword>
<dbReference type="InterPro" id="IPR013792">
    <property type="entry name" value="RNA3'P_cycl/enolpyr_Trfase_a/b"/>
</dbReference>
<keyword evidence="5 12" id="KW-0808">Transferase</keyword>
<keyword evidence="4 12" id="KW-0132">Cell division</keyword>
<name>A0ABW1RE22_9LACO</name>
<proteinExistence type="inferred from homology"/>
<dbReference type="Gene3D" id="3.65.10.10">
    <property type="entry name" value="Enolpyruvate transferase domain"/>
    <property type="match status" value="2"/>
</dbReference>
<organism evidence="14 15">
    <name type="scientific">Loigolactobacillus jiayinensis</name>
    <dbReference type="NCBI Taxonomy" id="2486016"/>
    <lineage>
        <taxon>Bacteria</taxon>
        <taxon>Bacillati</taxon>
        <taxon>Bacillota</taxon>
        <taxon>Bacilli</taxon>
        <taxon>Lactobacillales</taxon>
        <taxon>Lactobacillaceae</taxon>
        <taxon>Loigolactobacillus</taxon>
    </lineage>
</organism>
<dbReference type="EMBL" id="JBHSSL010000091">
    <property type="protein sequence ID" value="MFC6171090.1"/>
    <property type="molecule type" value="Genomic_DNA"/>
</dbReference>
<dbReference type="Pfam" id="PF00275">
    <property type="entry name" value="EPSP_synthase"/>
    <property type="match status" value="1"/>
</dbReference>
<evidence type="ECO:0000256" key="8">
    <source>
        <dbReference type="ARBA" id="ARBA00023306"/>
    </source>
</evidence>
<comment type="subcellular location">
    <subcellularLocation>
        <location evidence="1 12">Cytoplasm</location>
    </subcellularLocation>
</comment>
<dbReference type="Proteomes" id="UP001596289">
    <property type="component" value="Unassembled WGS sequence"/>
</dbReference>
<comment type="catalytic activity">
    <reaction evidence="11 12">
        <text>phosphoenolpyruvate + UDP-N-acetyl-alpha-D-glucosamine = UDP-N-acetyl-3-O-(1-carboxyvinyl)-alpha-D-glucosamine + phosphate</text>
        <dbReference type="Rhea" id="RHEA:18681"/>
        <dbReference type="ChEBI" id="CHEBI:43474"/>
        <dbReference type="ChEBI" id="CHEBI:57705"/>
        <dbReference type="ChEBI" id="CHEBI:58702"/>
        <dbReference type="ChEBI" id="CHEBI:68483"/>
        <dbReference type="EC" id="2.5.1.7"/>
    </reaction>
</comment>
<accession>A0ABW1RE22</accession>
<evidence type="ECO:0000256" key="12">
    <source>
        <dbReference type="HAMAP-Rule" id="MF_00111"/>
    </source>
</evidence>
<dbReference type="EC" id="2.5.1.7" evidence="12"/>
<dbReference type="InterPro" id="IPR036968">
    <property type="entry name" value="Enolpyruvate_Tfrase_sf"/>
</dbReference>
<gene>
    <name evidence="12 14" type="primary">murA</name>
    <name evidence="14" type="ORF">ACFQGP_11000</name>
</gene>
<feature type="domain" description="Enolpyruvate transferase" evidence="13">
    <location>
        <begin position="7"/>
        <end position="408"/>
    </location>
</feature>
<evidence type="ECO:0000256" key="4">
    <source>
        <dbReference type="ARBA" id="ARBA00022618"/>
    </source>
</evidence>
<evidence type="ECO:0000259" key="13">
    <source>
        <dbReference type="Pfam" id="PF00275"/>
    </source>
</evidence>
<dbReference type="GO" id="GO:0008760">
    <property type="term" value="F:UDP-N-acetylglucosamine 1-carboxyvinyltransferase activity"/>
    <property type="evidence" value="ECO:0007669"/>
    <property type="project" value="UniProtKB-EC"/>
</dbReference>
<dbReference type="NCBIfam" id="TIGR01072">
    <property type="entry name" value="murA"/>
    <property type="match status" value="1"/>
</dbReference>
<evidence type="ECO:0000256" key="5">
    <source>
        <dbReference type="ARBA" id="ARBA00022679"/>
    </source>
</evidence>
<reference evidence="15" key="1">
    <citation type="journal article" date="2019" name="Int. J. Syst. Evol. Microbiol.">
        <title>The Global Catalogue of Microorganisms (GCM) 10K type strain sequencing project: providing services to taxonomists for standard genome sequencing and annotation.</title>
        <authorList>
            <consortium name="The Broad Institute Genomics Platform"/>
            <consortium name="The Broad Institute Genome Sequencing Center for Infectious Disease"/>
            <person name="Wu L."/>
            <person name="Ma J."/>
        </authorList>
    </citation>
    <scope>NUCLEOTIDE SEQUENCE [LARGE SCALE GENOMIC DNA]</scope>
    <source>
        <strain evidence="15">CCM 8904</strain>
    </source>
</reference>
<evidence type="ECO:0000256" key="6">
    <source>
        <dbReference type="ARBA" id="ARBA00022960"/>
    </source>
</evidence>
<feature type="binding site" evidence="12">
    <location>
        <begin position="22"/>
        <end position="23"/>
    </location>
    <ligand>
        <name>phosphoenolpyruvate</name>
        <dbReference type="ChEBI" id="CHEBI:58702"/>
    </ligand>
</feature>
<dbReference type="CDD" id="cd01555">
    <property type="entry name" value="UdpNAET"/>
    <property type="match status" value="1"/>
</dbReference>
<dbReference type="PANTHER" id="PTHR43783">
    <property type="entry name" value="UDP-N-ACETYLGLUCOSAMINE 1-CARBOXYVINYLTRANSFERASE"/>
    <property type="match status" value="1"/>
</dbReference>
<dbReference type="NCBIfam" id="NF006873">
    <property type="entry name" value="PRK09369.1"/>
    <property type="match status" value="1"/>
</dbReference>
<keyword evidence="3 12" id="KW-0963">Cytoplasm</keyword>
<comment type="caution">
    <text evidence="14">The sequence shown here is derived from an EMBL/GenBank/DDBJ whole genome shotgun (WGS) entry which is preliminary data.</text>
</comment>
<dbReference type="PANTHER" id="PTHR43783:SF1">
    <property type="entry name" value="UDP-N-ACETYLGLUCOSAMINE 1-CARBOXYVINYLTRANSFERASE"/>
    <property type="match status" value="1"/>
</dbReference>
<feature type="binding site" evidence="12">
    <location>
        <position position="95"/>
    </location>
    <ligand>
        <name>UDP-N-acetyl-alpha-D-glucosamine</name>
        <dbReference type="ChEBI" id="CHEBI:57705"/>
    </ligand>
</feature>
<keyword evidence="15" id="KW-1185">Reference proteome</keyword>
<feature type="modified residue" description="2-(S-cysteinyl)pyruvic acid O-phosphothioketal" evidence="12">
    <location>
        <position position="119"/>
    </location>
</feature>
<dbReference type="HAMAP" id="MF_00111">
    <property type="entry name" value="MurA"/>
    <property type="match status" value="1"/>
</dbReference>
<sequence length="455" mass="48995">MEKLIVHGGQTLNGTVEIEGAKNAVLPILAASILASSGRMALDNVPILSDVFTMNEVLNVLQLNLEFDQLHKTIVLDATGDLSFEAPLEYVSKMRASIVVLGPLLARLGHARVAMPGGCAIGTRPIDLHLKGFEALGATIEQHAGYIEARADKLVGSHIYLDFPSVGATQNIMMAATLAEGTTVMENVAREPEIVDLANVLNKMGAKVIGAGTDTLRIEGVKALHGCSHSIIQDRIEAGTFMVAAAATGGNVLIKDAIKEHNKPLIAKLEEMGVTVVESDAGVRIIGNQYLRPTSVKTLPHPGFPTDMQAQMTVLQLAANGTSLMTETVFENRFMHLDELRRMNADFKIEGRSVLLYGPTKFTGAEVAASDLRAAAALAIAGLVAKGYTRVTNLKYLDRGYYHFQQKLRALGAQIIRVTEPENQEILNASTFAKELAYQQAQDKAQQIATTMSKQ</sequence>
<keyword evidence="7 12" id="KW-0573">Peptidoglycan synthesis</keyword>
<evidence type="ECO:0000256" key="11">
    <source>
        <dbReference type="ARBA" id="ARBA00047527"/>
    </source>
</evidence>
<feature type="binding site" evidence="12">
    <location>
        <begin position="124"/>
        <end position="128"/>
    </location>
    <ligand>
        <name>UDP-N-acetyl-alpha-D-glucosamine</name>
        <dbReference type="ChEBI" id="CHEBI:57705"/>
    </ligand>
</feature>
<comment type="similarity">
    <text evidence="10 12">Belongs to the EPSP synthase family. MurA subfamily.</text>
</comment>
<evidence type="ECO:0000256" key="10">
    <source>
        <dbReference type="ARBA" id="ARBA00038367"/>
    </source>
</evidence>
<keyword evidence="12" id="KW-0670">Pyruvate</keyword>
<comment type="function">
    <text evidence="12">Cell wall formation. Adds enolpyruvyl to UDP-N-acetylglucosamine.</text>
</comment>
<dbReference type="InterPro" id="IPR050068">
    <property type="entry name" value="MurA_subfamily"/>
</dbReference>
<feature type="binding site" evidence="12">
    <location>
        <position position="307"/>
    </location>
    <ligand>
        <name>UDP-N-acetyl-alpha-D-glucosamine</name>
        <dbReference type="ChEBI" id="CHEBI:57705"/>
    </ligand>
</feature>